<dbReference type="AlphaFoldDB" id="A0ABD4AQV5"/>
<evidence type="ECO:0000313" key="2">
    <source>
        <dbReference type="Proteomes" id="UP000034400"/>
    </source>
</evidence>
<protein>
    <submittedName>
        <fullName evidence="1">Uncharacterized protein</fullName>
    </submittedName>
</protein>
<sequence>MAVMRTTHHSVFARSFSTTAKRYKEQIMNSNIEGKALETDDFVTHRNAWRDALLIALDNGGYTGQDDGPLSWDICIQAFDEAFTLYAPGSIPDGFRSNRKAWRLALTIARDLAKVQGPDVDDKAYWEHEIRAFDRAFASVGISLADGKLPELTELGVEDLRSGDKVDLNSCPFLKESASADFEFAVVESVELETAGCVVVSYEDHAVVGYPVGCKLKVSSETLGSRKLPETSHHAAGTGPLSGQVEAAPDLIATLDKAESFIAGFEGDQLQDGIDDLLLEIRTTKGVLKAQQKQQQSKVEMIRSDGTTFPERVRFNWGFHDGTAEAERAKVRDMESHQDRAYVHGYVRGVLAWKNLGYRPESSDEAWSVYQGHPLVSPVAGEALVTLDINSDPAVIEARVVADYQRMLGKTVLVRVVSGYRGSDSVDIRLHPPAKVRIATTEEASLKHWNDDWCDPYWEVELVEPHRQLVGIRSTWISGSCYHLNGQQTNASDVISVVSNEPSRQPDSPSSCP</sequence>
<reference evidence="1 2" key="1">
    <citation type="submission" date="2015-03" db="EMBL/GenBank/DDBJ databases">
        <title>Draft genome sequences of the Burkholderia contaminans strains LMG 23361 and FFH2055 and Burkholderia cenocepacia K56-2.</title>
        <authorList>
            <person name="Bloodworth R.A."/>
            <person name="Selin C."/>
            <person name="Lopez De Volder M.A."/>
            <person name="Degrossi J."/>
            <person name="Drevinek P."/>
            <person name="Galanternik L."/>
            <person name="Cardona S.T."/>
        </authorList>
    </citation>
    <scope>NUCLEOTIDE SEQUENCE [LARGE SCALE GENOMIC DNA]</scope>
    <source>
        <strain evidence="1 2">LMG 23361</strain>
    </source>
</reference>
<proteinExistence type="predicted"/>
<name>A0ABD4AQV5_9BURK</name>
<comment type="caution">
    <text evidence="1">The sequence shown here is derived from an EMBL/GenBank/DDBJ whole genome shotgun (WGS) entry which is preliminary data.</text>
</comment>
<accession>A0ABD4AQV5</accession>
<organism evidence="1 2">
    <name type="scientific">Burkholderia contaminans LMG 23361</name>
    <dbReference type="NCBI Taxonomy" id="1334628"/>
    <lineage>
        <taxon>Bacteria</taxon>
        <taxon>Pseudomonadati</taxon>
        <taxon>Pseudomonadota</taxon>
        <taxon>Betaproteobacteria</taxon>
        <taxon>Burkholderiales</taxon>
        <taxon>Burkholderiaceae</taxon>
        <taxon>Burkholderia</taxon>
        <taxon>Burkholderia cepacia complex</taxon>
    </lineage>
</organism>
<gene>
    <name evidence="1" type="ORF">WR31_25490</name>
</gene>
<evidence type="ECO:0000313" key="1">
    <source>
        <dbReference type="EMBL" id="KKL36530.1"/>
    </source>
</evidence>
<dbReference type="EMBL" id="LASD01000010">
    <property type="protein sequence ID" value="KKL36530.1"/>
    <property type="molecule type" value="Genomic_DNA"/>
</dbReference>
<dbReference type="Proteomes" id="UP000034400">
    <property type="component" value="Unassembled WGS sequence"/>
</dbReference>